<feature type="region of interest" description="Disordered" evidence="9">
    <location>
        <begin position="48"/>
        <end position="97"/>
    </location>
</feature>
<keyword evidence="5" id="KW-0963">Cytoplasm</keyword>
<evidence type="ECO:0000256" key="8">
    <source>
        <dbReference type="ARBA" id="ARBA00023242"/>
    </source>
</evidence>
<dbReference type="GO" id="GO:0005634">
    <property type="term" value="C:nucleus"/>
    <property type="evidence" value="ECO:0007669"/>
    <property type="project" value="UniProtKB-SubCell"/>
</dbReference>
<feature type="region of interest" description="Disordered" evidence="9">
    <location>
        <begin position="1"/>
        <end position="20"/>
    </location>
</feature>
<dbReference type="GO" id="GO:0003676">
    <property type="term" value="F:nucleic acid binding"/>
    <property type="evidence" value="ECO:0007669"/>
    <property type="project" value="UniProtKB-UniRule"/>
</dbReference>
<dbReference type="Proteomes" id="UP000285326">
    <property type="component" value="Unassembled WGS sequence"/>
</dbReference>
<dbReference type="SMART" id="SM00393">
    <property type="entry name" value="R3H"/>
    <property type="match status" value="1"/>
</dbReference>
<evidence type="ECO:0000313" key="12">
    <source>
        <dbReference type="EMBL" id="RKF73157.1"/>
    </source>
</evidence>
<dbReference type="PANTHER" id="PTHR14195">
    <property type="entry name" value="G PATCH DOMAIN CONTAINING PROTEIN 2"/>
    <property type="match status" value="1"/>
</dbReference>
<name>A0A420IF56_9PEZI</name>
<dbReference type="InterPro" id="IPR034082">
    <property type="entry name" value="R3H_G-patch"/>
</dbReference>
<evidence type="ECO:0000256" key="4">
    <source>
        <dbReference type="ARBA" id="ARBA00018964"/>
    </source>
</evidence>
<comment type="similarity">
    <text evidence="3">Belongs to the SQS1 family.</text>
</comment>
<dbReference type="Pfam" id="PF01424">
    <property type="entry name" value="R3H"/>
    <property type="match status" value="1"/>
</dbReference>
<comment type="subcellular location">
    <subcellularLocation>
        <location evidence="2">Cytoplasm</location>
    </subcellularLocation>
    <subcellularLocation>
        <location evidence="1">Nucleus</location>
    </subcellularLocation>
</comment>
<evidence type="ECO:0000256" key="9">
    <source>
        <dbReference type="SAM" id="MobiDB-lite"/>
    </source>
</evidence>
<feature type="domain" description="G-patch" evidence="10">
    <location>
        <begin position="695"/>
        <end position="738"/>
    </location>
</feature>
<comment type="caution">
    <text evidence="12">The sequence shown here is derived from an EMBL/GenBank/DDBJ whole genome shotgun (WGS) entry which is preliminary data.</text>
</comment>
<dbReference type="Pfam" id="PF01585">
    <property type="entry name" value="G-patch"/>
    <property type="match status" value="1"/>
</dbReference>
<proteinExistence type="inferred from homology"/>
<keyword evidence="7" id="KW-0508">mRNA splicing</keyword>
<keyword evidence="8" id="KW-0539">Nucleus</keyword>
<dbReference type="CDD" id="cd02646">
    <property type="entry name" value="R3H_G-patch"/>
    <property type="match status" value="1"/>
</dbReference>
<dbReference type="InterPro" id="IPR000467">
    <property type="entry name" value="G_patch_dom"/>
</dbReference>
<dbReference type="InterPro" id="IPR051189">
    <property type="entry name" value="Splicing_assoc_domain"/>
</dbReference>
<dbReference type="EMBL" id="MCBS01024565">
    <property type="protein sequence ID" value="RKF73157.1"/>
    <property type="molecule type" value="Genomic_DNA"/>
</dbReference>
<dbReference type="GO" id="GO:0006397">
    <property type="term" value="P:mRNA processing"/>
    <property type="evidence" value="ECO:0007669"/>
    <property type="project" value="UniProtKB-KW"/>
</dbReference>
<dbReference type="PROSITE" id="PS50174">
    <property type="entry name" value="G_PATCH"/>
    <property type="match status" value="1"/>
</dbReference>
<accession>A0A420IF56</accession>
<dbReference type="PROSITE" id="PS51061">
    <property type="entry name" value="R3H"/>
    <property type="match status" value="1"/>
</dbReference>
<feature type="compositionally biased region" description="Basic residues" evidence="9">
    <location>
        <begin position="1"/>
        <end position="12"/>
    </location>
</feature>
<gene>
    <name evidence="12" type="ORF">GcM1_245070</name>
</gene>
<evidence type="ECO:0000256" key="2">
    <source>
        <dbReference type="ARBA" id="ARBA00004496"/>
    </source>
</evidence>
<dbReference type="SUPFAM" id="SSF82708">
    <property type="entry name" value="R3H domain"/>
    <property type="match status" value="1"/>
</dbReference>
<evidence type="ECO:0000256" key="7">
    <source>
        <dbReference type="ARBA" id="ARBA00023187"/>
    </source>
</evidence>
<feature type="domain" description="R3H" evidence="11">
    <location>
        <begin position="568"/>
        <end position="630"/>
    </location>
</feature>
<reference evidence="12 13" key="1">
    <citation type="journal article" date="2018" name="BMC Genomics">
        <title>Comparative genome analyses reveal sequence features reflecting distinct modes of host-adaptation between dicot and monocot powdery mildew.</title>
        <authorList>
            <person name="Wu Y."/>
            <person name="Ma X."/>
            <person name="Pan Z."/>
            <person name="Kale S.D."/>
            <person name="Song Y."/>
            <person name="King H."/>
            <person name="Zhang Q."/>
            <person name="Presley C."/>
            <person name="Deng X."/>
            <person name="Wei C.I."/>
            <person name="Xiao S."/>
        </authorList>
    </citation>
    <scope>NUCLEOTIDE SEQUENCE [LARGE SCALE GENOMIC DNA]</scope>
    <source>
        <strain evidence="12">UMSG1</strain>
    </source>
</reference>
<dbReference type="Gene3D" id="3.30.1370.50">
    <property type="entry name" value="R3H-like domain"/>
    <property type="match status" value="1"/>
</dbReference>
<sequence>MVRNKHVARRTSNKSSSYGKGQSYPSFCPFVGTSSQASRQFKNVNLHEEDLGDNNKQSHSNLSNRLRHSRITFVSAGNLETDSPKDEESTSNDTRSCPVVLPLTVKIQKSQNSAPKLDKGARNEASFEKAGSDGFIIDLHGSAPIETGLSPPTIRSRSPASSDSSEEIILFKGRKSVVDDLTGRGIDFCCDNTDVTTDIASKNVLGLNLEKSKHINLNVPHQNALSKSIKSNFNESKSSQLINIAQSSRTEESKKQLEDELISDYLANIESEDTNALLSFTRRDLGGSVVSNNSSLEIESLKDSLNESLDDKLTTDFQDVHIHEDTSFSHNSGDLIQKEVKNKIGLGTTDTATNKSEISSTSGIVGLKMYDTLLDLTEYYDDELTKSDCGSFSDLDYGNFSVSDFSPEKTKTKRDSNLEKEFARYEELEMGSQSISRLNNLEVLSYSKKESGIILQKKNKQRDKKSNKKIMKEKKKNMSGGGRTLNSYDDILDVMCFDRPRNKRGKDRKTNLSSAKQMPNFEEYIEMQLQKDLLKKSKRRKAREKSRSLGLLGSKNGNSRVLISYNDGISISDLKREFKTFLQSGSDTLVLPPMAKIDRKIVHEIANIFKLKSNSRGNGTKRFATLYRTSHTIQYTDDIFNSLEARLVRRFFPGTSPRMKSASSKKKSQSSGASKIAVSYQEGDIVGGSAPEISADNIGRTMLEKMGWSTGTALGALNNKGILQPVSHVVKISKAGLG</sequence>
<feature type="compositionally biased region" description="Basic residues" evidence="9">
    <location>
        <begin position="457"/>
        <end position="477"/>
    </location>
</feature>
<organism evidence="12 13">
    <name type="scientific">Golovinomyces cichoracearum</name>
    <dbReference type="NCBI Taxonomy" id="62708"/>
    <lineage>
        <taxon>Eukaryota</taxon>
        <taxon>Fungi</taxon>
        <taxon>Dikarya</taxon>
        <taxon>Ascomycota</taxon>
        <taxon>Pezizomycotina</taxon>
        <taxon>Leotiomycetes</taxon>
        <taxon>Erysiphales</taxon>
        <taxon>Erysiphaceae</taxon>
        <taxon>Golovinomyces</taxon>
    </lineage>
</organism>
<dbReference type="InterPro" id="IPR001374">
    <property type="entry name" value="R3H_dom"/>
</dbReference>
<dbReference type="GO" id="GO:0005737">
    <property type="term" value="C:cytoplasm"/>
    <property type="evidence" value="ECO:0007669"/>
    <property type="project" value="UniProtKB-SubCell"/>
</dbReference>
<protein>
    <recommendedName>
        <fullName evidence="4">Protein SQS1</fullName>
    </recommendedName>
</protein>
<feature type="compositionally biased region" description="Polar residues" evidence="9">
    <location>
        <begin position="54"/>
        <end position="64"/>
    </location>
</feature>
<evidence type="ECO:0000256" key="6">
    <source>
        <dbReference type="ARBA" id="ARBA00022664"/>
    </source>
</evidence>
<dbReference type="InterPro" id="IPR036867">
    <property type="entry name" value="R3H_dom_sf"/>
</dbReference>
<evidence type="ECO:0000256" key="5">
    <source>
        <dbReference type="ARBA" id="ARBA00022490"/>
    </source>
</evidence>
<evidence type="ECO:0000256" key="1">
    <source>
        <dbReference type="ARBA" id="ARBA00004123"/>
    </source>
</evidence>
<dbReference type="SMART" id="SM00443">
    <property type="entry name" value="G_patch"/>
    <property type="match status" value="1"/>
</dbReference>
<evidence type="ECO:0000313" key="13">
    <source>
        <dbReference type="Proteomes" id="UP000285326"/>
    </source>
</evidence>
<dbReference type="AlphaFoldDB" id="A0A420IF56"/>
<feature type="region of interest" description="Disordered" evidence="9">
    <location>
        <begin position="456"/>
        <end position="484"/>
    </location>
</feature>
<dbReference type="GO" id="GO:0008380">
    <property type="term" value="P:RNA splicing"/>
    <property type="evidence" value="ECO:0007669"/>
    <property type="project" value="UniProtKB-KW"/>
</dbReference>
<keyword evidence="6" id="KW-0507">mRNA processing</keyword>
<evidence type="ECO:0000256" key="3">
    <source>
        <dbReference type="ARBA" id="ARBA00010306"/>
    </source>
</evidence>
<evidence type="ECO:0000259" key="10">
    <source>
        <dbReference type="PROSITE" id="PS50174"/>
    </source>
</evidence>
<evidence type="ECO:0000259" key="11">
    <source>
        <dbReference type="PROSITE" id="PS51061"/>
    </source>
</evidence>